<dbReference type="EMBL" id="BLAY01000315">
    <property type="protein sequence ID" value="GET44260.1"/>
    <property type="molecule type" value="Genomic_DNA"/>
</dbReference>
<dbReference type="Proteomes" id="UP001050975">
    <property type="component" value="Unassembled WGS sequence"/>
</dbReference>
<gene>
    <name evidence="1" type="ORF">MiSe_90860</name>
</gene>
<evidence type="ECO:0000313" key="2">
    <source>
        <dbReference type="Proteomes" id="UP001050975"/>
    </source>
</evidence>
<evidence type="ECO:0000313" key="1">
    <source>
        <dbReference type="EMBL" id="GET44260.1"/>
    </source>
</evidence>
<accession>A0AAV3XTT0</accession>
<proteinExistence type="predicted"/>
<organism evidence="1 2">
    <name type="scientific">Microseira wollei NIES-4236</name>
    <dbReference type="NCBI Taxonomy" id="2530354"/>
    <lineage>
        <taxon>Bacteria</taxon>
        <taxon>Bacillati</taxon>
        <taxon>Cyanobacteriota</taxon>
        <taxon>Cyanophyceae</taxon>
        <taxon>Oscillatoriophycideae</taxon>
        <taxon>Aerosakkonematales</taxon>
        <taxon>Aerosakkonemataceae</taxon>
        <taxon>Microseira</taxon>
    </lineage>
</organism>
<evidence type="ECO:0008006" key="3">
    <source>
        <dbReference type="Google" id="ProtNLM"/>
    </source>
</evidence>
<comment type="caution">
    <text evidence="1">The sequence shown here is derived from an EMBL/GenBank/DDBJ whole genome shotgun (WGS) entry which is preliminary data.</text>
</comment>
<dbReference type="AlphaFoldDB" id="A0AAV3XTT0"/>
<protein>
    <recommendedName>
        <fullName evidence="3">Transporter</fullName>
    </recommendedName>
</protein>
<keyword evidence="2" id="KW-1185">Reference proteome</keyword>
<reference evidence="1" key="1">
    <citation type="submission" date="2019-10" db="EMBL/GenBank/DDBJ databases">
        <title>Draft genome sequece of Microseira wollei NIES-4236.</title>
        <authorList>
            <person name="Yamaguchi H."/>
            <person name="Suzuki S."/>
            <person name="Kawachi M."/>
        </authorList>
    </citation>
    <scope>NUCLEOTIDE SEQUENCE</scope>
    <source>
        <strain evidence="1">NIES-4236</strain>
    </source>
</reference>
<dbReference type="Pfam" id="PF05150">
    <property type="entry name" value="Legionella_OMP"/>
    <property type="match status" value="1"/>
</dbReference>
<dbReference type="SUPFAM" id="SSF56935">
    <property type="entry name" value="Porins"/>
    <property type="match status" value="1"/>
</dbReference>
<dbReference type="InterPro" id="IPR007825">
    <property type="entry name" value="Major_OMP_Legionella"/>
</dbReference>
<sequence>MSAFTVKLSLLGLQTVIAGVALLNTNPVLANSNQPQSKVEFLESQNSHNANDLLSGGIIDRAIKRNYIIEVEEIAQTQSGSNPAKFNPWSISAEALFLTRNIPGGITTSEFYDVNTAETGETLGTDNLDFNYELGTRVTLGYSFNSKNSLNFSFFGLQQFETSARITAPAPGFPNPIIVQADLDDTPIFAPFDSFGDRINVLDQPPPAGQGNGNFDITRSFISGYEHRISYESKLYNFELNYQRDLGSTRTFRPSLIVGLRYMGAPEEFSLNTGGAAAFPPQGLLPVPRGEYKVETKNNLFGIQIGANVDVDLSRNFTIGLRGKAGVFGNHGEQNSTISAFDFDTGNLVDRIEDGETRWTVAPILEGTISADWRVSRNVSLTAGFNVMYVSGVALAPRQLDDFASTGKFGSIDFDGSSFYYGPSVGIKVVF</sequence>
<name>A0AAV3XTT0_9CYAN</name>